<dbReference type="CDD" id="cd16922">
    <property type="entry name" value="HATPase_EvgS-ArcB-TorS-like"/>
    <property type="match status" value="1"/>
</dbReference>
<comment type="caution">
    <text evidence="9">The sequence shown here is derived from an EMBL/GenBank/DDBJ whole genome shotgun (WGS) entry which is preliminary data.</text>
</comment>
<keyword evidence="6" id="KW-1133">Transmembrane helix</keyword>
<dbReference type="InterPro" id="IPR011006">
    <property type="entry name" value="CheY-like_superfamily"/>
</dbReference>
<feature type="domain" description="Response regulatory" evidence="8">
    <location>
        <begin position="1143"/>
        <end position="1259"/>
    </location>
</feature>
<sequence length="1264" mass="142536">MQIAQKLKFPLLIVFLLIWSYGNSAEKDLPQTLSFKQLSRSDGLPTDTVRAIAQNDSGVIWIGTEGGGFASYNGSEYKTFLREPGNPFGPSSNYINALLFDREGRLWVGTEEGLNCYLEDTNEIDNVELILPEGLSGSPSVRDIFEDKKGRIWITTQSAVYLQNPSSDTLAPALVAFEDQFHDAYSLNGESVYQDTTGRIWLTSSIGVFIFDELKNTFTSPDIILGNLADQLPRIVFGIAEDNEGNFWFGHLNGLSKFSPTEGTFEEIPLTSNAEATDDTNISCLLKDQRGFLWIGTFFDGIRILDPSDNSILVAKQDPSNKSSIQSNHIREIYEDRNGLIWIGTKYEGISIYDPLIETFTRWTGDLSASESMTGKHVLSILEDRDGTVWIGTKRGGLNAFDPTEKTFSNYTEIPGDPSSLADSRVEALFEDESGILWLGTEKGLSRFDKTSGEFLNYETMVVRDIAQAPAGKLYVATFSGLELFDPSTGKFEHFPTLDGIDISTDSNTEIKVLYESSSGLLYVGSHHDGLFLYDPSKQTLKRYQSSDASAPSISGNRIRSIYEDSEGSIWIGTRLDGLNQFDEKSGRFKHFKNEIDSRNDSIFGIAEDTRGYLWLTTNRGIIQFNPKNNYLKNFGTKQGIQGDAFEPNALYQAKTGKIYAGGNGGFNEFDPLEIQSTNREKNIILSSVSVFDNIIQRKNYTGNELTLPYNKNYLTFSFALTDYSVLGQNEFRYRLEGLDKEWVYSGRRNYMSYTALPPGTYQFIVEGRVPSEEWTGGGIAVEIKILPPFWEKPLFRIAAILLIIFILIALFIYLTRRQRRNKLELERLVKERTLDLEEANTQLAIKSDELSAHRYTLEEKVEARTHELKMAKRKAEESDHLKSSFLANMSHEIRTPMNAIVGFSELICIPQESDENRQEYAKLIKSNCSSLNNLVDDILDISLIEAGQLRIRPDYFDLPTMLRDMDKMFRTQLPDHLSEDFEFKMSENVNTGPFEIYTDRNRLNQIITNLVNNALKFTSKGYVSVKFQVDQNENRVVFEVEDTGIGISKRNLPTIWNPFRKIEEDPSQFYRGTGLGLAITQNLVTRLGGGITVKSEEGVGSTFTFWLPLHKSQVEGSNENRVQEDEPKPQLLTQPPAETHPLLLVAEDEDSNFTLIEKILIDQPIELVRARTGAQAIEICETSDRPIDFVLMDIKMPILDGKDATQILKTKFPGMPILAYTAYASSSEQEDIMKYGFDGYIRKPTSREAVMEALGKFISYSAS</sequence>
<dbReference type="Pfam" id="PF02518">
    <property type="entry name" value="HATPase_c"/>
    <property type="match status" value="1"/>
</dbReference>
<comment type="catalytic activity">
    <reaction evidence="1">
        <text>ATP + protein L-histidine = ADP + protein N-phospho-L-histidine.</text>
        <dbReference type="EC" id="2.7.13.3"/>
    </reaction>
</comment>
<organism evidence="9 10">
    <name type="scientific">Pelagicoccus albus</name>
    <dbReference type="NCBI Taxonomy" id="415222"/>
    <lineage>
        <taxon>Bacteria</taxon>
        <taxon>Pseudomonadati</taxon>
        <taxon>Verrucomicrobiota</taxon>
        <taxon>Opitutia</taxon>
        <taxon>Puniceicoccales</taxon>
        <taxon>Pelagicoccaceae</taxon>
        <taxon>Pelagicoccus</taxon>
    </lineage>
</organism>
<dbReference type="PANTHER" id="PTHR43547">
    <property type="entry name" value="TWO-COMPONENT HISTIDINE KINASE"/>
    <property type="match status" value="1"/>
</dbReference>
<evidence type="ECO:0000256" key="1">
    <source>
        <dbReference type="ARBA" id="ARBA00000085"/>
    </source>
</evidence>
<evidence type="ECO:0000256" key="2">
    <source>
        <dbReference type="ARBA" id="ARBA00012438"/>
    </source>
</evidence>
<dbReference type="PROSITE" id="PS50110">
    <property type="entry name" value="RESPONSE_REGULATORY"/>
    <property type="match status" value="1"/>
</dbReference>
<dbReference type="Gene3D" id="3.40.50.2300">
    <property type="match status" value="1"/>
</dbReference>
<evidence type="ECO:0000256" key="5">
    <source>
        <dbReference type="SAM" id="MobiDB-lite"/>
    </source>
</evidence>
<dbReference type="Gene3D" id="3.30.565.10">
    <property type="entry name" value="Histidine kinase-like ATPase, C-terminal domain"/>
    <property type="match status" value="1"/>
</dbReference>
<dbReference type="SUPFAM" id="SSF63829">
    <property type="entry name" value="Calcium-dependent phosphotriesterase"/>
    <property type="match status" value="2"/>
</dbReference>
<keyword evidence="10" id="KW-1185">Reference proteome</keyword>
<dbReference type="PRINTS" id="PR00344">
    <property type="entry name" value="BCTRLSENSOR"/>
</dbReference>
<dbReference type="InterPro" id="IPR013783">
    <property type="entry name" value="Ig-like_fold"/>
</dbReference>
<dbReference type="SMART" id="SM00448">
    <property type="entry name" value="REC"/>
    <property type="match status" value="1"/>
</dbReference>
<keyword evidence="3 4" id="KW-0597">Phosphoprotein</keyword>
<dbReference type="EC" id="2.7.13.3" evidence="2"/>
<dbReference type="Gene3D" id="2.130.10.10">
    <property type="entry name" value="YVTN repeat-like/Quinoprotein amine dehydrogenase"/>
    <property type="match status" value="2"/>
</dbReference>
<dbReference type="InterPro" id="IPR003594">
    <property type="entry name" value="HATPase_dom"/>
</dbReference>
<proteinExistence type="predicted"/>
<evidence type="ECO:0000256" key="6">
    <source>
        <dbReference type="SAM" id="Phobius"/>
    </source>
</evidence>
<dbReference type="Pfam" id="PF07495">
    <property type="entry name" value="Y_Y_Y"/>
    <property type="match status" value="1"/>
</dbReference>
<dbReference type="SMART" id="SM00387">
    <property type="entry name" value="HATPase_c"/>
    <property type="match status" value="1"/>
</dbReference>
<dbReference type="SUPFAM" id="SSF52172">
    <property type="entry name" value="CheY-like"/>
    <property type="match status" value="1"/>
</dbReference>
<evidence type="ECO:0000256" key="4">
    <source>
        <dbReference type="PROSITE-ProRule" id="PRU00169"/>
    </source>
</evidence>
<evidence type="ECO:0000313" key="10">
    <source>
        <dbReference type="Proteomes" id="UP000526501"/>
    </source>
</evidence>
<dbReference type="InterPro" id="IPR003661">
    <property type="entry name" value="HisK_dim/P_dom"/>
</dbReference>
<dbReference type="SUPFAM" id="SSF47384">
    <property type="entry name" value="Homodimeric domain of signal transducing histidine kinase"/>
    <property type="match status" value="1"/>
</dbReference>
<dbReference type="PANTHER" id="PTHR43547:SF2">
    <property type="entry name" value="HYBRID SIGNAL TRANSDUCTION HISTIDINE KINASE C"/>
    <property type="match status" value="1"/>
</dbReference>
<name>A0A7X1B4P7_9BACT</name>
<feature type="domain" description="Histidine kinase" evidence="7">
    <location>
        <begin position="889"/>
        <end position="1112"/>
    </location>
</feature>
<dbReference type="RefSeq" id="WP_185659467.1">
    <property type="nucleotide sequence ID" value="NZ_CAWPOO010000006.1"/>
</dbReference>
<dbReference type="CDD" id="cd17546">
    <property type="entry name" value="REC_hyHK_CKI1_RcsC-like"/>
    <property type="match status" value="1"/>
</dbReference>
<protein>
    <recommendedName>
        <fullName evidence="2">histidine kinase</fullName>
        <ecNumber evidence="2">2.7.13.3</ecNumber>
    </recommendedName>
</protein>
<dbReference type="SUPFAM" id="SSF55874">
    <property type="entry name" value="ATPase domain of HSP90 chaperone/DNA topoisomerase II/histidine kinase"/>
    <property type="match status" value="1"/>
</dbReference>
<dbReference type="SMART" id="SM00388">
    <property type="entry name" value="HisKA"/>
    <property type="match status" value="1"/>
</dbReference>
<dbReference type="InterPro" id="IPR015943">
    <property type="entry name" value="WD40/YVTN_repeat-like_dom_sf"/>
</dbReference>
<dbReference type="InterPro" id="IPR004358">
    <property type="entry name" value="Sig_transdc_His_kin-like_C"/>
</dbReference>
<dbReference type="Proteomes" id="UP000526501">
    <property type="component" value="Unassembled WGS sequence"/>
</dbReference>
<evidence type="ECO:0000256" key="3">
    <source>
        <dbReference type="ARBA" id="ARBA00022553"/>
    </source>
</evidence>
<dbReference type="AlphaFoldDB" id="A0A7X1B4P7"/>
<reference evidence="9 10" key="1">
    <citation type="submission" date="2020-07" db="EMBL/GenBank/DDBJ databases">
        <authorList>
            <person name="Feng X."/>
        </authorList>
    </citation>
    <scope>NUCLEOTIDE SEQUENCE [LARGE SCALE GENOMIC DNA]</scope>
    <source>
        <strain evidence="9 10">JCM23202</strain>
    </source>
</reference>
<dbReference type="Gene3D" id="1.10.287.130">
    <property type="match status" value="1"/>
</dbReference>
<dbReference type="Pfam" id="PF00512">
    <property type="entry name" value="HisKA"/>
    <property type="match status" value="1"/>
</dbReference>
<evidence type="ECO:0000313" key="9">
    <source>
        <dbReference type="EMBL" id="MBC2605596.1"/>
    </source>
</evidence>
<accession>A0A7X1B4P7</accession>
<keyword evidence="6" id="KW-0812">Transmembrane</keyword>
<feature type="transmembrane region" description="Helical" evidence="6">
    <location>
        <begin position="795"/>
        <end position="815"/>
    </location>
</feature>
<dbReference type="PROSITE" id="PS50109">
    <property type="entry name" value="HIS_KIN"/>
    <property type="match status" value="1"/>
</dbReference>
<dbReference type="GO" id="GO:0000155">
    <property type="term" value="F:phosphorelay sensor kinase activity"/>
    <property type="evidence" value="ECO:0007669"/>
    <property type="project" value="InterPro"/>
</dbReference>
<feature type="region of interest" description="Disordered" evidence="5">
    <location>
        <begin position="1117"/>
        <end position="1136"/>
    </location>
</feature>
<dbReference type="InterPro" id="IPR011110">
    <property type="entry name" value="Reg_prop"/>
</dbReference>
<dbReference type="InterPro" id="IPR011123">
    <property type="entry name" value="Y_Y_Y"/>
</dbReference>
<feature type="modified residue" description="4-aspartylphosphate" evidence="4">
    <location>
        <position position="1194"/>
    </location>
</feature>
<dbReference type="InterPro" id="IPR005467">
    <property type="entry name" value="His_kinase_dom"/>
</dbReference>
<evidence type="ECO:0000259" key="8">
    <source>
        <dbReference type="PROSITE" id="PS50110"/>
    </source>
</evidence>
<dbReference type="Gene3D" id="2.60.40.10">
    <property type="entry name" value="Immunoglobulins"/>
    <property type="match status" value="1"/>
</dbReference>
<gene>
    <name evidence="9" type="ORF">H5P27_06020</name>
</gene>
<dbReference type="InterPro" id="IPR036890">
    <property type="entry name" value="HATPase_C_sf"/>
</dbReference>
<evidence type="ECO:0000259" key="7">
    <source>
        <dbReference type="PROSITE" id="PS50109"/>
    </source>
</evidence>
<dbReference type="Pfam" id="PF00072">
    <property type="entry name" value="Response_reg"/>
    <property type="match status" value="1"/>
</dbReference>
<dbReference type="InterPro" id="IPR001789">
    <property type="entry name" value="Sig_transdc_resp-reg_receiver"/>
</dbReference>
<dbReference type="Pfam" id="PF07494">
    <property type="entry name" value="Reg_prop"/>
    <property type="match status" value="7"/>
</dbReference>
<dbReference type="InterPro" id="IPR036097">
    <property type="entry name" value="HisK_dim/P_sf"/>
</dbReference>
<dbReference type="FunFam" id="3.30.565.10:FF:000010">
    <property type="entry name" value="Sensor histidine kinase RcsC"/>
    <property type="match status" value="1"/>
</dbReference>
<dbReference type="EMBL" id="JACHVC010000006">
    <property type="protein sequence ID" value="MBC2605596.1"/>
    <property type="molecule type" value="Genomic_DNA"/>
</dbReference>
<dbReference type="CDD" id="cd00082">
    <property type="entry name" value="HisKA"/>
    <property type="match status" value="1"/>
</dbReference>
<keyword evidence="6" id="KW-0472">Membrane</keyword>